<keyword evidence="4" id="KW-1185">Reference proteome</keyword>
<evidence type="ECO:0000259" key="2">
    <source>
        <dbReference type="Pfam" id="PF00644"/>
    </source>
</evidence>
<protein>
    <submittedName>
        <fullName evidence="3">Tank-1 protein</fullName>
    </submittedName>
</protein>
<dbReference type="InterPro" id="IPR012317">
    <property type="entry name" value="Poly(ADP-ribose)pol_cat_dom"/>
</dbReference>
<evidence type="ECO:0000313" key="4">
    <source>
        <dbReference type="Proteomes" id="UP000604046"/>
    </source>
</evidence>
<dbReference type="GO" id="GO:1990404">
    <property type="term" value="F:NAD+-protein mono-ADP-ribosyltransferase activity"/>
    <property type="evidence" value="ECO:0007669"/>
    <property type="project" value="TreeGrafter"/>
</dbReference>
<dbReference type="InterPro" id="IPR036770">
    <property type="entry name" value="Ankyrin_rpt-contain_sf"/>
</dbReference>
<dbReference type="AlphaFoldDB" id="A0A812I4L9"/>
<dbReference type="PANTHER" id="PTHR45740">
    <property type="entry name" value="POLY [ADP-RIBOSE] POLYMERASE"/>
    <property type="match status" value="1"/>
</dbReference>
<dbReference type="Proteomes" id="UP000604046">
    <property type="component" value="Unassembled WGS sequence"/>
</dbReference>
<dbReference type="InterPro" id="IPR051712">
    <property type="entry name" value="ARTD-AVP"/>
</dbReference>
<dbReference type="GO" id="GO:0005634">
    <property type="term" value="C:nucleus"/>
    <property type="evidence" value="ECO:0007669"/>
    <property type="project" value="TreeGrafter"/>
</dbReference>
<proteinExistence type="predicted"/>
<gene>
    <name evidence="3" type="primary">tank-1</name>
    <name evidence="3" type="ORF">SNAT2548_LOCUS2526</name>
</gene>
<dbReference type="PANTHER" id="PTHR45740:SF2">
    <property type="entry name" value="POLY [ADP-RIBOSE] POLYMERASE"/>
    <property type="match status" value="1"/>
</dbReference>
<organism evidence="3 4">
    <name type="scientific">Symbiodinium natans</name>
    <dbReference type="NCBI Taxonomy" id="878477"/>
    <lineage>
        <taxon>Eukaryota</taxon>
        <taxon>Sar</taxon>
        <taxon>Alveolata</taxon>
        <taxon>Dinophyceae</taxon>
        <taxon>Suessiales</taxon>
        <taxon>Symbiodiniaceae</taxon>
        <taxon>Symbiodinium</taxon>
    </lineage>
</organism>
<dbReference type="OrthoDB" id="6133115at2759"/>
<name>A0A812I4L9_9DINO</name>
<dbReference type="SUPFAM" id="SSF48403">
    <property type="entry name" value="Ankyrin repeat"/>
    <property type="match status" value="1"/>
</dbReference>
<feature type="domain" description="PARP catalytic" evidence="2">
    <location>
        <begin position="663"/>
        <end position="806"/>
    </location>
</feature>
<sequence length="809" mass="87946">MGSGASKPPEKGSAAWKPDDEDSRRIEKARRGDQDAQDWFFTTLNTLAAHGQVNQVRDLISKWEKCIRLQGAREATVAAAGAGHAEALQALLDLGVKPYIGRDDPEVNPLIAAIKNRHWDCILLLVPRALKYNFSTGLLQDGMQEFVVAGDLDMIDTLVTKHGIPGNGKLLCSALLQGPADKAQTMLHTLAESAKSFNAVSTIPAEPGKLGWEEFAPVHAACLTTKVASVHTFLEFIIGKGADLSLWGKRLSVKTSYAKRLPLHYAAENKTMKADTVMMVARAYPKALFEPVNGVPGRALPCQCSKHNPETQQALEKLMYEYICEACDGMKAAADLFRLMRLAIEFEVVRTIPTEDLPRGKVTALVSPLILKVRENLHGSAEVNFAGEAAAFAAANPRVDLGRETENKVQVKSINTMGEVLQSEFWELLRLVSRADKGADCSELLSPQELEELLSQQISARLRWAAEACASGKDSVADGLTTSDAVRYALFVAAGLISASKNQRGGGEGDEELPSGTARLASVAAGVPGENLETLVAWYCQELQLPTGWNLLDLLKQGLEGGDGGLSDIVFSAGDIVIKRALPADHPQFEWLKGLFEKTFLGIYTRDRKGESVPKSLEVHEVEQVFNCGSWGEYARRRGSVLQDMAKGGASWVGELKTDSSTHGEAPDWHVTKADHGANEHWLYHGTSLAGEAGITEGDFRLNLAGSNAGTLYGNGVYLAEAVSKSDEYTTPQSNGLRSMLICLSTLGRVNYNDQKRPDGDELAASCKGGGFHSILGDREKIRGTYREIVVFDENQVYPAYICRYKRVT</sequence>
<accession>A0A812I4L9</accession>
<evidence type="ECO:0000313" key="3">
    <source>
        <dbReference type="EMBL" id="CAE6970855.1"/>
    </source>
</evidence>
<dbReference type="Gene3D" id="1.25.40.20">
    <property type="entry name" value="Ankyrin repeat-containing domain"/>
    <property type="match status" value="1"/>
</dbReference>
<dbReference type="Pfam" id="PF00644">
    <property type="entry name" value="PARP"/>
    <property type="match status" value="1"/>
</dbReference>
<reference evidence="3" key="1">
    <citation type="submission" date="2021-02" db="EMBL/GenBank/DDBJ databases">
        <authorList>
            <person name="Dougan E. K."/>
            <person name="Rhodes N."/>
            <person name="Thang M."/>
            <person name="Chan C."/>
        </authorList>
    </citation>
    <scope>NUCLEOTIDE SEQUENCE</scope>
</reference>
<evidence type="ECO:0000256" key="1">
    <source>
        <dbReference type="SAM" id="MobiDB-lite"/>
    </source>
</evidence>
<feature type="region of interest" description="Disordered" evidence="1">
    <location>
        <begin position="1"/>
        <end position="31"/>
    </location>
</feature>
<dbReference type="SUPFAM" id="SSF56399">
    <property type="entry name" value="ADP-ribosylation"/>
    <property type="match status" value="1"/>
</dbReference>
<feature type="compositionally biased region" description="Basic and acidic residues" evidence="1">
    <location>
        <begin position="22"/>
        <end position="31"/>
    </location>
</feature>
<dbReference type="Gene3D" id="3.90.228.10">
    <property type="match status" value="1"/>
</dbReference>
<dbReference type="EMBL" id="CAJNDS010000151">
    <property type="protein sequence ID" value="CAE6970855.1"/>
    <property type="molecule type" value="Genomic_DNA"/>
</dbReference>
<comment type="caution">
    <text evidence="3">The sequence shown here is derived from an EMBL/GenBank/DDBJ whole genome shotgun (WGS) entry which is preliminary data.</text>
</comment>
<dbReference type="GO" id="GO:0003950">
    <property type="term" value="F:NAD+ poly-ADP-ribosyltransferase activity"/>
    <property type="evidence" value="ECO:0007669"/>
    <property type="project" value="InterPro"/>
</dbReference>